<organism evidence="1 2">
    <name type="scientific">Flavobacterium cheongpyeongense</name>
    <dbReference type="NCBI Taxonomy" id="2212651"/>
    <lineage>
        <taxon>Bacteria</taxon>
        <taxon>Pseudomonadati</taxon>
        <taxon>Bacteroidota</taxon>
        <taxon>Flavobacteriia</taxon>
        <taxon>Flavobacteriales</taxon>
        <taxon>Flavobacteriaceae</taxon>
        <taxon>Flavobacterium</taxon>
    </lineage>
</organism>
<reference evidence="1 2" key="1">
    <citation type="submission" date="2018-05" db="EMBL/GenBank/DDBJ databases">
        <title>Flavobacterium sp. strain IMCC34759, incomplete genome.</title>
        <authorList>
            <person name="Joung Y."/>
            <person name="Cho J."/>
        </authorList>
    </citation>
    <scope>NUCLEOTIDE SEQUENCE [LARGE SCALE GENOMIC DNA]</scope>
    <source>
        <strain evidence="1 2">IMCC34759</strain>
    </source>
</reference>
<evidence type="ECO:0000313" key="1">
    <source>
        <dbReference type="EMBL" id="PXY40244.1"/>
    </source>
</evidence>
<keyword evidence="2" id="KW-1185">Reference proteome</keyword>
<comment type="caution">
    <text evidence="1">The sequence shown here is derived from an EMBL/GenBank/DDBJ whole genome shotgun (WGS) entry which is preliminary data.</text>
</comment>
<protein>
    <submittedName>
        <fullName evidence="1">Uncharacterized protein</fullName>
    </submittedName>
</protein>
<dbReference type="Proteomes" id="UP000247903">
    <property type="component" value="Unassembled WGS sequence"/>
</dbReference>
<dbReference type="AlphaFoldDB" id="A0A2V4C1Z9"/>
<dbReference type="OrthoDB" id="790721at2"/>
<dbReference type="EMBL" id="QJHK01000011">
    <property type="protein sequence ID" value="PXY40244.1"/>
    <property type="molecule type" value="Genomic_DNA"/>
</dbReference>
<name>A0A2V4C1Z9_9FLAO</name>
<accession>A0A2V4C1Z9</accession>
<gene>
    <name evidence="1" type="ORF">DMB65_12975</name>
</gene>
<proteinExistence type="predicted"/>
<evidence type="ECO:0000313" key="2">
    <source>
        <dbReference type="Proteomes" id="UP000247903"/>
    </source>
</evidence>
<sequence length="201" mass="23441">MKELLIESKGIRTDQYFIPPFELREGDLVLIHLDCHVASSYIEEKLIAILAGKEKHKNVRINKPHTFVKHFRESRFKDRLLPATVGEYLSKKANPKSEFANKIYEIDWINKGIKIKKLAGNTRKLISLYSVLSKTNNIIFDLAAQDFEGMEHAAKIVKDEIGNNGSAILIEQNDYLKKYSTKYIKIEWFIDLDEYEKKFKF</sequence>
<dbReference type="RefSeq" id="WP_110307070.1">
    <property type="nucleotide sequence ID" value="NZ_QJHK01000011.1"/>
</dbReference>